<feature type="binding site" evidence="9">
    <location>
        <position position="116"/>
    </location>
    <ligand>
        <name>Fe cation</name>
        <dbReference type="ChEBI" id="CHEBI:24875"/>
    </ligand>
</feature>
<dbReference type="PANTHER" id="PTHR33202:SF7">
    <property type="entry name" value="FERRIC UPTAKE REGULATION PROTEIN"/>
    <property type="match status" value="1"/>
</dbReference>
<evidence type="ECO:0000256" key="3">
    <source>
        <dbReference type="ARBA" id="ARBA00022723"/>
    </source>
</evidence>
<keyword evidence="9" id="KW-0408">Iron</keyword>
<dbReference type="CDD" id="cd07153">
    <property type="entry name" value="Fur_like"/>
    <property type="match status" value="1"/>
</dbReference>
<comment type="similarity">
    <text evidence="1">Belongs to the Fur family.</text>
</comment>
<comment type="cofactor">
    <cofactor evidence="9">
        <name>Mn(2+)</name>
        <dbReference type="ChEBI" id="CHEBI:29035"/>
    </cofactor>
    <cofactor evidence="9">
        <name>Fe(2+)</name>
        <dbReference type="ChEBI" id="CHEBI:29033"/>
    </cofactor>
    <text evidence="9">Binds 1 Mn(2+) or Fe(2+) ion per subunit.</text>
</comment>
<feature type="binding site" evidence="8">
    <location>
        <position position="104"/>
    </location>
    <ligand>
        <name>Zn(2+)</name>
        <dbReference type="ChEBI" id="CHEBI:29105"/>
    </ligand>
</feature>
<dbReference type="InterPro" id="IPR002481">
    <property type="entry name" value="FUR"/>
</dbReference>
<reference evidence="10 11" key="1">
    <citation type="submission" date="2016-11" db="EMBL/GenBank/DDBJ databases">
        <authorList>
            <person name="Jaros S."/>
            <person name="Januszkiewicz K."/>
            <person name="Wedrychowicz H."/>
        </authorList>
    </citation>
    <scope>NUCLEOTIDE SEQUENCE [LARGE SCALE GENOMIC DNA]</scope>
    <source>
        <strain evidence="10 11">DSM 15970</strain>
    </source>
</reference>
<organism evidence="10 11">
    <name type="scientific">Parasporobacterium paucivorans DSM 15970</name>
    <dbReference type="NCBI Taxonomy" id="1122934"/>
    <lineage>
        <taxon>Bacteria</taxon>
        <taxon>Bacillati</taxon>
        <taxon>Bacillota</taxon>
        <taxon>Clostridia</taxon>
        <taxon>Lachnospirales</taxon>
        <taxon>Lachnospiraceae</taxon>
        <taxon>Parasporobacterium</taxon>
    </lineage>
</organism>
<dbReference type="AlphaFoldDB" id="A0A1M6C0I1"/>
<dbReference type="GO" id="GO:0000976">
    <property type="term" value="F:transcription cis-regulatory region binding"/>
    <property type="evidence" value="ECO:0007669"/>
    <property type="project" value="TreeGrafter"/>
</dbReference>
<evidence type="ECO:0000256" key="5">
    <source>
        <dbReference type="ARBA" id="ARBA00023015"/>
    </source>
</evidence>
<dbReference type="GO" id="GO:0003700">
    <property type="term" value="F:DNA-binding transcription factor activity"/>
    <property type="evidence" value="ECO:0007669"/>
    <property type="project" value="InterPro"/>
</dbReference>
<evidence type="ECO:0000313" key="11">
    <source>
        <dbReference type="Proteomes" id="UP000184342"/>
    </source>
</evidence>
<feature type="binding site" evidence="8">
    <location>
        <position position="144"/>
    </location>
    <ligand>
        <name>Zn(2+)</name>
        <dbReference type="ChEBI" id="CHEBI:29105"/>
    </ligand>
</feature>
<gene>
    <name evidence="10" type="ORF">SAMN02745691_00434</name>
</gene>
<name>A0A1M6C0I1_9FIRM</name>
<evidence type="ECO:0000256" key="8">
    <source>
        <dbReference type="PIRSR" id="PIRSR602481-1"/>
    </source>
</evidence>
<comment type="cofactor">
    <cofactor evidence="8">
        <name>Zn(2+)</name>
        <dbReference type="ChEBI" id="CHEBI:29105"/>
    </cofactor>
    <text evidence="8">Binds 1 zinc ion per subunit.</text>
</comment>
<evidence type="ECO:0000256" key="4">
    <source>
        <dbReference type="ARBA" id="ARBA00022833"/>
    </source>
</evidence>
<evidence type="ECO:0000313" key="10">
    <source>
        <dbReference type="EMBL" id="SHI54244.1"/>
    </source>
</evidence>
<dbReference type="Gene3D" id="3.30.1490.190">
    <property type="match status" value="1"/>
</dbReference>
<feature type="binding site" evidence="9">
    <location>
        <position position="95"/>
    </location>
    <ligand>
        <name>Fe cation</name>
        <dbReference type="ChEBI" id="CHEBI:24875"/>
    </ligand>
</feature>
<evidence type="ECO:0000256" key="9">
    <source>
        <dbReference type="PIRSR" id="PIRSR602481-2"/>
    </source>
</evidence>
<evidence type="ECO:0000256" key="6">
    <source>
        <dbReference type="ARBA" id="ARBA00023125"/>
    </source>
</evidence>
<keyword evidence="5" id="KW-0805">Transcription regulation</keyword>
<evidence type="ECO:0000256" key="1">
    <source>
        <dbReference type="ARBA" id="ARBA00007957"/>
    </source>
</evidence>
<dbReference type="PANTHER" id="PTHR33202">
    <property type="entry name" value="ZINC UPTAKE REGULATION PROTEIN"/>
    <property type="match status" value="1"/>
</dbReference>
<keyword evidence="2" id="KW-0678">Repressor</keyword>
<feature type="binding site" evidence="8">
    <location>
        <position position="101"/>
    </location>
    <ligand>
        <name>Zn(2+)</name>
        <dbReference type="ChEBI" id="CHEBI:29105"/>
    </ligand>
</feature>
<dbReference type="InterPro" id="IPR018247">
    <property type="entry name" value="EF_Hand_1_Ca_BS"/>
</dbReference>
<dbReference type="STRING" id="1122934.SAMN02745691_00434"/>
<feature type="binding site" evidence="8">
    <location>
        <position position="141"/>
    </location>
    <ligand>
        <name>Zn(2+)</name>
        <dbReference type="ChEBI" id="CHEBI:29105"/>
    </ligand>
</feature>
<evidence type="ECO:0000256" key="7">
    <source>
        <dbReference type="ARBA" id="ARBA00023163"/>
    </source>
</evidence>
<dbReference type="GO" id="GO:0008270">
    <property type="term" value="F:zinc ion binding"/>
    <property type="evidence" value="ECO:0007669"/>
    <property type="project" value="TreeGrafter"/>
</dbReference>
<dbReference type="EMBL" id="FQYT01000004">
    <property type="protein sequence ID" value="SHI54244.1"/>
    <property type="molecule type" value="Genomic_DNA"/>
</dbReference>
<dbReference type="InterPro" id="IPR043135">
    <property type="entry name" value="Fur_C"/>
</dbReference>
<dbReference type="PROSITE" id="PS00018">
    <property type="entry name" value="EF_HAND_1"/>
    <property type="match status" value="1"/>
</dbReference>
<keyword evidence="3 8" id="KW-0479">Metal-binding</keyword>
<protein>
    <submittedName>
        <fullName evidence="10">Fur family transcriptional regulator, ferric uptake regulator</fullName>
    </submittedName>
</protein>
<sequence length="149" mass="17094">MNQENFKDQLKEKGLKVTSQRVAVLEVLDLNRGKHLTTEELYELVKAMSPDIGLATVYRTVQLLLDMNLIDRITLDDGSIRYEIAEEKDKLSGHHHHHLICLDCGDIVSFADDLLENLEDNIRKTTGFEVVDHEVKLYGYCRACSEKHL</sequence>
<accession>A0A1M6C0I1</accession>
<proteinExistence type="inferred from homology"/>
<keyword evidence="6" id="KW-0238">DNA-binding</keyword>
<dbReference type="InterPro" id="IPR036388">
    <property type="entry name" value="WH-like_DNA-bd_sf"/>
</dbReference>
<dbReference type="Proteomes" id="UP000184342">
    <property type="component" value="Unassembled WGS sequence"/>
</dbReference>
<dbReference type="Pfam" id="PF01475">
    <property type="entry name" value="FUR"/>
    <property type="match status" value="1"/>
</dbReference>
<dbReference type="GO" id="GO:1900376">
    <property type="term" value="P:regulation of secondary metabolite biosynthetic process"/>
    <property type="evidence" value="ECO:0007669"/>
    <property type="project" value="TreeGrafter"/>
</dbReference>
<dbReference type="Gene3D" id="1.10.10.10">
    <property type="entry name" value="Winged helix-like DNA-binding domain superfamily/Winged helix DNA-binding domain"/>
    <property type="match status" value="1"/>
</dbReference>
<dbReference type="SUPFAM" id="SSF46785">
    <property type="entry name" value="Winged helix' DNA-binding domain"/>
    <property type="match status" value="1"/>
</dbReference>
<keyword evidence="11" id="KW-1185">Reference proteome</keyword>
<keyword evidence="4 8" id="KW-0862">Zinc</keyword>
<keyword evidence="7" id="KW-0804">Transcription</keyword>
<dbReference type="FunFam" id="1.10.10.10:FF:000051">
    <property type="entry name" value="Fur family transcriptional regulator"/>
    <property type="match status" value="1"/>
</dbReference>
<evidence type="ECO:0000256" key="2">
    <source>
        <dbReference type="ARBA" id="ARBA00022491"/>
    </source>
</evidence>
<feature type="binding site" evidence="9">
    <location>
        <position position="133"/>
    </location>
    <ligand>
        <name>Fe cation</name>
        <dbReference type="ChEBI" id="CHEBI:24875"/>
    </ligand>
</feature>
<dbReference type="InterPro" id="IPR036390">
    <property type="entry name" value="WH_DNA-bd_sf"/>
</dbReference>
<dbReference type="GO" id="GO:0045892">
    <property type="term" value="P:negative regulation of DNA-templated transcription"/>
    <property type="evidence" value="ECO:0007669"/>
    <property type="project" value="TreeGrafter"/>
</dbReference>